<evidence type="ECO:0000313" key="4">
    <source>
        <dbReference type="Proteomes" id="UP000324222"/>
    </source>
</evidence>
<reference evidence="3 4" key="1">
    <citation type="submission" date="2019-05" db="EMBL/GenBank/DDBJ databases">
        <title>Another draft genome of Portunus trituberculatus and its Hox gene families provides insights of decapod evolution.</title>
        <authorList>
            <person name="Jeong J.-H."/>
            <person name="Song I."/>
            <person name="Kim S."/>
            <person name="Choi T."/>
            <person name="Kim D."/>
            <person name="Ryu S."/>
            <person name="Kim W."/>
        </authorList>
    </citation>
    <scope>NUCLEOTIDE SEQUENCE [LARGE SCALE GENOMIC DNA]</scope>
    <source>
        <tissue evidence="3">Muscle</tissue>
    </source>
</reference>
<comment type="caution">
    <text evidence="3">The sequence shown here is derived from an EMBL/GenBank/DDBJ whole genome shotgun (WGS) entry which is preliminary data.</text>
</comment>
<feature type="region of interest" description="Disordered" evidence="1">
    <location>
        <begin position="1"/>
        <end position="20"/>
    </location>
</feature>
<protein>
    <submittedName>
        <fullName evidence="3">Uncharacterized protein</fullName>
    </submittedName>
</protein>
<name>A0A5B7CJF7_PORTR</name>
<dbReference type="AlphaFoldDB" id="A0A5B7CJF7"/>
<evidence type="ECO:0000256" key="2">
    <source>
        <dbReference type="SAM" id="Phobius"/>
    </source>
</evidence>
<accession>A0A5B7CJF7</accession>
<evidence type="ECO:0000256" key="1">
    <source>
        <dbReference type="SAM" id="MobiDB-lite"/>
    </source>
</evidence>
<dbReference type="EMBL" id="VSRR010000068">
    <property type="protein sequence ID" value="MPC09405.1"/>
    <property type="molecule type" value="Genomic_DNA"/>
</dbReference>
<feature type="transmembrane region" description="Helical" evidence="2">
    <location>
        <begin position="33"/>
        <end position="56"/>
    </location>
</feature>
<feature type="compositionally biased region" description="Polar residues" evidence="1">
    <location>
        <begin position="1"/>
        <end position="10"/>
    </location>
</feature>
<keyword evidence="2" id="KW-1133">Transmembrane helix</keyword>
<gene>
    <name evidence="3" type="ORF">E2C01_002016</name>
</gene>
<organism evidence="3 4">
    <name type="scientific">Portunus trituberculatus</name>
    <name type="common">Swimming crab</name>
    <name type="synonym">Neptunus trituberculatus</name>
    <dbReference type="NCBI Taxonomy" id="210409"/>
    <lineage>
        <taxon>Eukaryota</taxon>
        <taxon>Metazoa</taxon>
        <taxon>Ecdysozoa</taxon>
        <taxon>Arthropoda</taxon>
        <taxon>Crustacea</taxon>
        <taxon>Multicrustacea</taxon>
        <taxon>Malacostraca</taxon>
        <taxon>Eumalacostraca</taxon>
        <taxon>Eucarida</taxon>
        <taxon>Decapoda</taxon>
        <taxon>Pleocyemata</taxon>
        <taxon>Brachyura</taxon>
        <taxon>Eubrachyura</taxon>
        <taxon>Portunoidea</taxon>
        <taxon>Portunidae</taxon>
        <taxon>Portuninae</taxon>
        <taxon>Portunus</taxon>
    </lineage>
</organism>
<sequence length="107" mass="12077">MYGSHNPSLDHTSDRPHRVPPFTTPHYPLLGTIYWLSIARTLTFLLHIIISVMAVINHIHPPRPPRRAHLHPIPRRPGHTYAADTLGMYVISARLSRPAEVSPGQLT</sequence>
<proteinExistence type="predicted"/>
<keyword evidence="2" id="KW-0472">Membrane</keyword>
<keyword evidence="2" id="KW-0812">Transmembrane</keyword>
<evidence type="ECO:0000313" key="3">
    <source>
        <dbReference type="EMBL" id="MPC09405.1"/>
    </source>
</evidence>
<keyword evidence="4" id="KW-1185">Reference proteome</keyword>
<dbReference type="Proteomes" id="UP000324222">
    <property type="component" value="Unassembled WGS sequence"/>
</dbReference>